<dbReference type="Proteomes" id="UP000432015">
    <property type="component" value="Unassembled WGS sequence"/>
</dbReference>
<sequence>MTLAERYRELSSLDALFKECATGTVRVAIVGGPVASGKTALLHALAERAVEAGALVLSAAASRAEQTLPLGVLDQLLRNVESADGDVDRELSPLDHALTRALSSPDLDVTTHLASPSVRDLLGRLHQLAEDRPVLIAVDDVEYADDLSLRCLLYLVRRLRSDRVMVVFTELFGPRRRHPILETDVMRQPYCRYIRLEPLSPFAVGTLLTQRTSRPGAQRLVGAFHRITGGNPLLVKALLEDSLDPARGMSAPAPGEAFQEAVVRCLYRYESPELDVARAIAILGDAASPDLLAATLGLSRHPVAEATETLTLAGLLDGTRFRDGAARVAVLQSIPPGDRMALHASAATALHNAGFPASAVAEHLLCGVGPREPWEVAVLRETAEQALDNGDGERALVLLKRAQRHSADERERAVALSLIARAEWLLDPSSVERLLPELGTAVRRGLLTGRHGARAIDYLLWHGRPQDAAELLGELRHHDERTAGQALNRLRALYPDTRPPAWGEAAPGRAALAPQLSAVHTLSDDVDVLMTGAEQVLQSARLDDSALIPVIAALAALIYGGSLDKAEFWRESLAAEAGVRRTPVWEAMLAGLGAMTELRRGDLRAAHRQASRALTVMPARSWGVGIGLPLASMVAATVGLGNLDRAEAWLDTSVPEAMFQTRAGLHYLEARGWFHMSTGRLHAALGDFQVCGELMGRWGLDIPAVVPWRSSAAYAYAELGRRDEGRALAEEQLAVIPSWDHRTRGITLRALARTSDMRGRRALLFEAVEVLQRSYDRLELARALTDLSRVQHGLGEPGTARRTARRADRLAEASGAQWRGRPPFALAPAARAATEGRAVAEGRAEAGSGAGSRGGPEGVPAAVAGPGVDDLSNAELRVAALAADGYTNRQIAAKLFITVSTVEQHLTRVYRKLRLSRRSDLPSAIPPEASLALSERYGS</sequence>
<protein>
    <submittedName>
        <fullName evidence="5">AAA family ATPase</fullName>
    </submittedName>
</protein>
<dbReference type="Pfam" id="PF00196">
    <property type="entry name" value="GerE"/>
    <property type="match status" value="1"/>
</dbReference>
<dbReference type="InterPro" id="IPR027417">
    <property type="entry name" value="P-loop_NTPase"/>
</dbReference>
<keyword evidence="1" id="KW-0547">Nucleotide-binding</keyword>
<dbReference type="CDD" id="cd06170">
    <property type="entry name" value="LuxR_C_like"/>
    <property type="match status" value="1"/>
</dbReference>
<reference evidence="5 6" key="1">
    <citation type="submission" date="2019-11" db="EMBL/GenBank/DDBJ databases">
        <authorList>
            <person name="Cao P."/>
        </authorList>
    </citation>
    <scope>NUCLEOTIDE SEQUENCE [LARGE SCALE GENOMIC DNA]</scope>
    <source>
        <strain evidence="5 6">NEAU-AAG5</strain>
    </source>
</reference>
<dbReference type="EMBL" id="WOFH01000003">
    <property type="protein sequence ID" value="MUN36752.1"/>
    <property type="molecule type" value="Genomic_DNA"/>
</dbReference>
<dbReference type="InterPro" id="IPR036388">
    <property type="entry name" value="WH-like_DNA-bd_sf"/>
</dbReference>
<dbReference type="RefSeq" id="WP_156215816.1">
    <property type="nucleotide sequence ID" value="NZ_WOFH01000003.1"/>
</dbReference>
<feature type="compositionally biased region" description="Gly residues" evidence="3">
    <location>
        <begin position="848"/>
        <end position="857"/>
    </location>
</feature>
<name>A0A7K1KX24_9ACTN</name>
<feature type="region of interest" description="Disordered" evidence="3">
    <location>
        <begin position="830"/>
        <end position="866"/>
    </location>
</feature>
<dbReference type="SUPFAM" id="SSF48452">
    <property type="entry name" value="TPR-like"/>
    <property type="match status" value="1"/>
</dbReference>
<keyword evidence="6" id="KW-1185">Reference proteome</keyword>
<gene>
    <name evidence="5" type="ORF">GNZ18_09105</name>
</gene>
<evidence type="ECO:0000313" key="5">
    <source>
        <dbReference type="EMBL" id="MUN36752.1"/>
    </source>
</evidence>
<proteinExistence type="predicted"/>
<evidence type="ECO:0000256" key="1">
    <source>
        <dbReference type="ARBA" id="ARBA00022741"/>
    </source>
</evidence>
<accession>A0A7K1KX24</accession>
<keyword evidence="2" id="KW-0067">ATP-binding</keyword>
<evidence type="ECO:0000313" key="6">
    <source>
        <dbReference type="Proteomes" id="UP000432015"/>
    </source>
</evidence>
<dbReference type="PANTHER" id="PTHR16305:SF35">
    <property type="entry name" value="TRANSCRIPTIONAL ACTIVATOR DOMAIN"/>
    <property type="match status" value="1"/>
</dbReference>
<dbReference type="AlphaFoldDB" id="A0A7K1KX24"/>
<dbReference type="Pfam" id="PF13191">
    <property type="entry name" value="AAA_16"/>
    <property type="match status" value="1"/>
</dbReference>
<dbReference type="GO" id="GO:0005524">
    <property type="term" value="F:ATP binding"/>
    <property type="evidence" value="ECO:0007669"/>
    <property type="project" value="UniProtKB-KW"/>
</dbReference>
<evidence type="ECO:0000256" key="3">
    <source>
        <dbReference type="SAM" id="MobiDB-lite"/>
    </source>
</evidence>
<dbReference type="InterPro" id="IPR011990">
    <property type="entry name" value="TPR-like_helical_dom_sf"/>
</dbReference>
<dbReference type="SUPFAM" id="SSF52540">
    <property type="entry name" value="P-loop containing nucleoside triphosphate hydrolases"/>
    <property type="match status" value="1"/>
</dbReference>
<dbReference type="PROSITE" id="PS00622">
    <property type="entry name" value="HTH_LUXR_1"/>
    <property type="match status" value="1"/>
</dbReference>
<dbReference type="PANTHER" id="PTHR16305">
    <property type="entry name" value="TESTICULAR SOLUBLE ADENYLYL CYCLASE"/>
    <property type="match status" value="1"/>
</dbReference>
<evidence type="ECO:0000259" key="4">
    <source>
        <dbReference type="PROSITE" id="PS50043"/>
    </source>
</evidence>
<dbReference type="GO" id="GO:0003677">
    <property type="term" value="F:DNA binding"/>
    <property type="evidence" value="ECO:0007669"/>
    <property type="project" value="InterPro"/>
</dbReference>
<evidence type="ECO:0000256" key="2">
    <source>
        <dbReference type="ARBA" id="ARBA00022840"/>
    </source>
</evidence>
<dbReference type="InterPro" id="IPR000792">
    <property type="entry name" value="Tscrpt_reg_LuxR_C"/>
</dbReference>
<dbReference type="InterPro" id="IPR016032">
    <property type="entry name" value="Sig_transdc_resp-reg_C-effctor"/>
</dbReference>
<feature type="domain" description="HTH luxR-type" evidence="4">
    <location>
        <begin position="864"/>
        <end position="936"/>
    </location>
</feature>
<organism evidence="5 6">
    <name type="scientific">Actinomadura litoris</name>
    <dbReference type="NCBI Taxonomy" id="2678616"/>
    <lineage>
        <taxon>Bacteria</taxon>
        <taxon>Bacillati</taxon>
        <taxon>Actinomycetota</taxon>
        <taxon>Actinomycetes</taxon>
        <taxon>Streptosporangiales</taxon>
        <taxon>Thermomonosporaceae</taxon>
        <taxon>Actinomadura</taxon>
    </lineage>
</organism>
<dbReference type="Gene3D" id="1.25.40.10">
    <property type="entry name" value="Tetratricopeptide repeat domain"/>
    <property type="match status" value="1"/>
</dbReference>
<dbReference type="GO" id="GO:0006355">
    <property type="term" value="P:regulation of DNA-templated transcription"/>
    <property type="evidence" value="ECO:0007669"/>
    <property type="project" value="InterPro"/>
</dbReference>
<dbReference type="Gene3D" id="3.40.50.300">
    <property type="entry name" value="P-loop containing nucleotide triphosphate hydrolases"/>
    <property type="match status" value="1"/>
</dbReference>
<dbReference type="PROSITE" id="PS50043">
    <property type="entry name" value="HTH_LUXR_2"/>
    <property type="match status" value="1"/>
</dbReference>
<dbReference type="PRINTS" id="PR00038">
    <property type="entry name" value="HTHLUXR"/>
</dbReference>
<dbReference type="GO" id="GO:0004016">
    <property type="term" value="F:adenylate cyclase activity"/>
    <property type="evidence" value="ECO:0007669"/>
    <property type="project" value="TreeGrafter"/>
</dbReference>
<dbReference type="SMART" id="SM00421">
    <property type="entry name" value="HTH_LUXR"/>
    <property type="match status" value="1"/>
</dbReference>
<dbReference type="SUPFAM" id="SSF46894">
    <property type="entry name" value="C-terminal effector domain of the bipartite response regulators"/>
    <property type="match status" value="1"/>
</dbReference>
<dbReference type="GO" id="GO:0005737">
    <property type="term" value="C:cytoplasm"/>
    <property type="evidence" value="ECO:0007669"/>
    <property type="project" value="TreeGrafter"/>
</dbReference>
<comment type="caution">
    <text evidence="5">The sequence shown here is derived from an EMBL/GenBank/DDBJ whole genome shotgun (WGS) entry which is preliminary data.</text>
</comment>
<feature type="region of interest" description="Disordered" evidence="3">
    <location>
        <begin position="794"/>
        <end position="816"/>
    </location>
</feature>
<dbReference type="InterPro" id="IPR041664">
    <property type="entry name" value="AAA_16"/>
</dbReference>
<dbReference type="Gene3D" id="1.10.10.10">
    <property type="entry name" value="Winged helix-like DNA-binding domain superfamily/Winged helix DNA-binding domain"/>
    <property type="match status" value="1"/>
</dbReference>